<dbReference type="EMBL" id="BMAO01011646">
    <property type="protein sequence ID" value="GFQ75215.1"/>
    <property type="molecule type" value="Genomic_DNA"/>
</dbReference>
<protein>
    <submittedName>
        <fullName evidence="2">Uncharacterized protein</fullName>
    </submittedName>
</protein>
<evidence type="ECO:0000313" key="3">
    <source>
        <dbReference type="Proteomes" id="UP000887116"/>
    </source>
</evidence>
<comment type="caution">
    <text evidence="2">The sequence shown here is derived from an EMBL/GenBank/DDBJ whole genome shotgun (WGS) entry which is preliminary data.</text>
</comment>
<proteinExistence type="predicted"/>
<feature type="signal peptide" evidence="1">
    <location>
        <begin position="1"/>
        <end position="35"/>
    </location>
</feature>
<dbReference type="AlphaFoldDB" id="A0A8X6KGB4"/>
<reference evidence="2" key="1">
    <citation type="submission" date="2020-07" db="EMBL/GenBank/DDBJ databases">
        <title>Multicomponent nature underlies the extraordinary mechanical properties of spider dragline silk.</title>
        <authorList>
            <person name="Kono N."/>
            <person name="Nakamura H."/>
            <person name="Mori M."/>
            <person name="Yoshida Y."/>
            <person name="Ohtoshi R."/>
            <person name="Malay A.D."/>
            <person name="Moran D.A.P."/>
            <person name="Tomita M."/>
            <person name="Numata K."/>
            <person name="Arakawa K."/>
        </authorList>
    </citation>
    <scope>NUCLEOTIDE SEQUENCE</scope>
</reference>
<organism evidence="2 3">
    <name type="scientific">Trichonephila clavata</name>
    <name type="common">Joro spider</name>
    <name type="synonym">Nephila clavata</name>
    <dbReference type="NCBI Taxonomy" id="2740835"/>
    <lineage>
        <taxon>Eukaryota</taxon>
        <taxon>Metazoa</taxon>
        <taxon>Ecdysozoa</taxon>
        <taxon>Arthropoda</taxon>
        <taxon>Chelicerata</taxon>
        <taxon>Arachnida</taxon>
        <taxon>Araneae</taxon>
        <taxon>Araneomorphae</taxon>
        <taxon>Entelegynae</taxon>
        <taxon>Araneoidea</taxon>
        <taxon>Nephilidae</taxon>
        <taxon>Trichonephila</taxon>
    </lineage>
</organism>
<feature type="chain" id="PRO_5036497544" evidence="1">
    <location>
        <begin position="36"/>
        <end position="111"/>
    </location>
</feature>
<keyword evidence="1" id="KW-0732">Signal</keyword>
<accession>A0A8X6KGB4</accession>
<keyword evidence="3" id="KW-1185">Reference proteome</keyword>
<gene>
    <name evidence="2" type="ORF">TNCT_682281</name>
</gene>
<evidence type="ECO:0000313" key="2">
    <source>
        <dbReference type="EMBL" id="GFQ75215.1"/>
    </source>
</evidence>
<sequence>MEAFSAHQRYHAVHGQVGRIALLVVALCCSSDVHGQVEGTGLLSKETSTVRKPIPLCPGDLKHCIVILKSITLLREERNCQDAVALTRSSHACPMDFWSSQLTEHIILLIP</sequence>
<evidence type="ECO:0000256" key="1">
    <source>
        <dbReference type="SAM" id="SignalP"/>
    </source>
</evidence>
<name>A0A8X6KGB4_TRICU</name>
<dbReference type="Proteomes" id="UP000887116">
    <property type="component" value="Unassembled WGS sequence"/>
</dbReference>